<sequence>MSLGPPFNEDKSSSKGVTNRESDGLSVGSQWSSLSAAPFNTYEVSVKKGGKPSDSTEVFSGPGTGIATGVGGNEDTIGWVTPTGNKIAINGTAGSENIEIIHHSGAQIIIDVDGSIFLMPTGKKGFGLHSNKGDGVVSAQGRLVLIGKSDITIETEGSMSFNVGQNMFLNVGGDMVVDVSGSYTESIDGAKTSEVVKDISTTTGGIMRNTVAGDLRTQVVGAARYDVGTTFSARTGHDIQLMAQKSINAGAKEDSTFEVNTGKLTLMSADDITVATENGLYVTSKDDISIEATDTVAIRSGGHTVMSSKAKFYVDATTEVDIRSDDVTLSATDLLQTLSGRTKVNSTSTVDLNASGAVDMRGSTIDFNKAGASVTAVRSVETTDPRTTPTLIAPLEPEYPDANTVIDNMTSEREAPGFPQNAKKMSAHDISIYENEGDTPDPNAKASASLNTSAGSLYSKGADGGDVPDSGGAAYDGSGNTTKAVASPYAGTIESISNASEKLSRNVTVGSFPGLGSLPTTQMGYSRKEILDNVIHLSYNIIDPILEKFGSTVHLTHGIRLGSGGSRHYIGKAVDLNATSRNHAETAMIAKWIIENLPYDRCFLEANHQGTIHIHVEAAPAGSSGAKTVWTCADPKCSSKVDGIQLSYAQQGLKNMGFA</sequence>
<accession>A0A6J7WYM0</accession>
<dbReference type="InterPro" id="IPR009045">
    <property type="entry name" value="Zn_M74/Hedgehog-like"/>
</dbReference>
<proteinExistence type="predicted"/>
<evidence type="ECO:0000313" key="2">
    <source>
        <dbReference type="EMBL" id="CAB5221174.1"/>
    </source>
</evidence>
<organism evidence="2">
    <name type="scientific">uncultured Caudovirales phage</name>
    <dbReference type="NCBI Taxonomy" id="2100421"/>
    <lineage>
        <taxon>Viruses</taxon>
        <taxon>Duplodnaviria</taxon>
        <taxon>Heunggongvirae</taxon>
        <taxon>Uroviricota</taxon>
        <taxon>Caudoviricetes</taxon>
        <taxon>Peduoviridae</taxon>
        <taxon>Maltschvirus</taxon>
        <taxon>Maltschvirus maltsch</taxon>
    </lineage>
</organism>
<dbReference type="SUPFAM" id="SSF69349">
    <property type="entry name" value="Phage fibre proteins"/>
    <property type="match status" value="1"/>
</dbReference>
<protein>
    <submittedName>
        <fullName evidence="2">Uncharacterized protein</fullName>
    </submittedName>
</protein>
<feature type="region of interest" description="Disordered" evidence="1">
    <location>
        <begin position="1"/>
        <end position="30"/>
    </location>
</feature>
<gene>
    <name evidence="2" type="ORF">UFOVP247_99</name>
</gene>
<dbReference type="EMBL" id="LR798288">
    <property type="protein sequence ID" value="CAB5221174.1"/>
    <property type="molecule type" value="Genomic_DNA"/>
</dbReference>
<feature type="region of interest" description="Disordered" evidence="1">
    <location>
        <begin position="46"/>
        <end position="67"/>
    </location>
</feature>
<reference evidence="2" key="1">
    <citation type="submission" date="2020-05" db="EMBL/GenBank/DDBJ databases">
        <authorList>
            <person name="Chiriac C."/>
            <person name="Salcher M."/>
            <person name="Ghai R."/>
            <person name="Kavagutti S V."/>
        </authorList>
    </citation>
    <scope>NUCLEOTIDE SEQUENCE</scope>
</reference>
<name>A0A6J7WYM0_9CAUD</name>
<dbReference type="SUPFAM" id="SSF55166">
    <property type="entry name" value="Hedgehog/DD-peptidase"/>
    <property type="match status" value="1"/>
</dbReference>
<evidence type="ECO:0000256" key="1">
    <source>
        <dbReference type="SAM" id="MobiDB-lite"/>
    </source>
</evidence>
<feature type="compositionally biased region" description="Basic and acidic residues" evidence="1">
    <location>
        <begin position="8"/>
        <end position="23"/>
    </location>
</feature>